<evidence type="ECO:0008006" key="3">
    <source>
        <dbReference type="Google" id="ProtNLM"/>
    </source>
</evidence>
<comment type="caution">
    <text evidence="1">The sequence shown here is derived from an EMBL/GenBank/DDBJ whole genome shotgun (WGS) entry which is preliminary data.</text>
</comment>
<protein>
    <recommendedName>
        <fullName evidence="3">GNAT family N-acetyltransferase</fullName>
    </recommendedName>
</protein>
<evidence type="ECO:0000313" key="1">
    <source>
        <dbReference type="EMBL" id="TPG33040.1"/>
    </source>
</evidence>
<reference evidence="1 2" key="1">
    <citation type="journal article" date="2019" name="Environ. Microbiol.">
        <title>Species interactions and distinct microbial communities in high Arctic permafrost affected cryosols are associated with the CH4 and CO2 gas fluxes.</title>
        <authorList>
            <person name="Altshuler I."/>
            <person name="Hamel J."/>
            <person name="Turney S."/>
            <person name="Magnuson E."/>
            <person name="Levesque R."/>
            <person name="Greer C."/>
            <person name="Whyte L.G."/>
        </authorList>
    </citation>
    <scope>NUCLEOTIDE SEQUENCE [LARGE SCALE GENOMIC DNA]</scope>
    <source>
        <strain evidence="1 2">S5.20</strain>
    </source>
</reference>
<dbReference type="OrthoDB" id="5177648at2"/>
<evidence type="ECO:0000313" key="2">
    <source>
        <dbReference type="Proteomes" id="UP000320095"/>
    </source>
</evidence>
<dbReference type="RefSeq" id="WP_140693082.1">
    <property type="nucleotide sequence ID" value="NZ_RCZG01000006.1"/>
</dbReference>
<accession>A0A502E9A0</accession>
<dbReference type="Proteomes" id="UP000320095">
    <property type="component" value="Unassembled WGS sequence"/>
</dbReference>
<dbReference type="Gene3D" id="3.40.630.30">
    <property type="match status" value="1"/>
</dbReference>
<keyword evidence="2" id="KW-1185">Reference proteome</keyword>
<name>A0A502E9A0_9MYCO</name>
<organism evidence="1 2">
    <name type="scientific">Mycolicibacterium hodleri</name>
    <dbReference type="NCBI Taxonomy" id="49897"/>
    <lineage>
        <taxon>Bacteria</taxon>
        <taxon>Bacillati</taxon>
        <taxon>Actinomycetota</taxon>
        <taxon>Actinomycetes</taxon>
        <taxon>Mycobacteriales</taxon>
        <taxon>Mycobacteriaceae</taxon>
        <taxon>Mycolicibacterium</taxon>
    </lineage>
</organism>
<gene>
    <name evidence="1" type="ORF">EAH80_16670</name>
</gene>
<dbReference type="EMBL" id="RCZG01000006">
    <property type="protein sequence ID" value="TPG33040.1"/>
    <property type="molecule type" value="Genomic_DNA"/>
</dbReference>
<sequence>MTDYVYDMSDPERDALTQHFLSTKNLGCSRFACFAVEGTDPFANIARQLEREVFEQSWGNDAATMKKEYGPYDEASVFFMAVDTQDGVPAGVVRMIRNSPAGLKTIVDLDDCIKSPIAPIAIPIGDVMQHHAIDDLDRCWDGATAAVPRKYRRRLATAHVQILRVMALAAMRENVQHFVSVLDAPVVRAARDVLGLPLVPLVDTPPFTHMDAPNNQAVYAHVPTLLGLSQRRNRKVSQKIRDCFSANTIPSVEQLAAR</sequence>
<proteinExistence type="predicted"/>
<dbReference type="AlphaFoldDB" id="A0A502E9A0"/>